<dbReference type="PANTHER" id="PTHR30269:SF37">
    <property type="entry name" value="MEMBRANE TRANSPORTER PROTEIN"/>
    <property type="match status" value="1"/>
</dbReference>
<dbReference type="OrthoDB" id="5801432at2"/>
<feature type="transmembrane region" description="Helical" evidence="8">
    <location>
        <begin position="72"/>
        <end position="91"/>
    </location>
</feature>
<evidence type="ECO:0000256" key="6">
    <source>
        <dbReference type="ARBA" id="ARBA00022989"/>
    </source>
</evidence>
<keyword evidence="7 8" id="KW-0472">Membrane</keyword>
<organism evidence="9 10">
    <name type="scientific">Thiobacillus denitrificans</name>
    <dbReference type="NCBI Taxonomy" id="36861"/>
    <lineage>
        <taxon>Bacteria</taxon>
        <taxon>Pseudomonadati</taxon>
        <taxon>Pseudomonadota</taxon>
        <taxon>Betaproteobacteria</taxon>
        <taxon>Nitrosomonadales</taxon>
        <taxon>Thiobacillaceae</taxon>
        <taxon>Thiobacillus</taxon>
    </lineage>
</organism>
<keyword evidence="3" id="KW-0813">Transport</keyword>
<comment type="subcellular location">
    <subcellularLocation>
        <location evidence="1 8">Cell membrane</location>
        <topology evidence="1 8">Multi-pass membrane protein</topology>
    </subcellularLocation>
</comment>
<dbReference type="InterPro" id="IPR052017">
    <property type="entry name" value="TSUP"/>
</dbReference>
<evidence type="ECO:0000256" key="4">
    <source>
        <dbReference type="ARBA" id="ARBA00022475"/>
    </source>
</evidence>
<evidence type="ECO:0000256" key="1">
    <source>
        <dbReference type="ARBA" id="ARBA00004651"/>
    </source>
</evidence>
<accession>A0A106BRP6</accession>
<evidence type="ECO:0000313" key="10">
    <source>
        <dbReference type="Proteomes" id="UP000064243"/>
    </source>
</evidence>
<dbReference type="AlphaFoldDB" id="A0A106BRP6"/>
<dbReference type="PATRIC" id="fig|36861.3.peg.294"/>
<keyword evidence="10" id="KW-1185">Reference proteome</keyword>
<name>A0A106BRP6_THIDE</name>
<feature type="transmembrane region" description="Helical" evidence="8">
    <location>
        <begin position="97"/>
        <end position="115"/>
    </location>
</feature>
<evidence type="ECO:0000256" key="3">
    <source>
        <dbReference type="ARBA" id="ARBA00022448"/>
    </source>
</evidence>
<protein>
    <recommendedName>
        <fullName evidence="8">Probable membrane transporter protein</fullName>
    </recommendedName>
</protein>
<dbReference type="Pfam" id="PF01925">
    <property type="entry name" value="TauE"/>
    <property type="match status" value="1"/>
</dbReference>
<evidence type="ECO:0000256" key="2">
    <source>
        <dbReference type="ARBA" id="ARBA00009142"/>
    </source>
</evidence>
<feature type="transmembrane region" description="Helical" evidence="8">
    <location>
        <begin position="194"/>
        <end position="211"/>
    </location>
</feature>
<keyword evidence="5 8" id="KW-0812">Transmembrane</keyword>
<dbReference type="PANTHER" id="PTHR30269">
    <property type="entry name" value="TRANSMEMBRANE PROTEIN YFCA"/>
    <property type="match status" value="1"/>
</dbReference>
<gene>
    <name evidence="9" type="ORF">ABW22_04210</name>
</gene>
<comment type="caution">
    <text evidence="9">The sequence shown here is derived from an EMBL/GenBank/DDBJ whole genome shotgun (WGS) entry which is preliminary data.</text>
</comment>
<proteinExistence type="inferred from homology"/>
<dbReference type="GO" id="GO:0005886">
    <property type="term" value="C:plasma membrane"/>
    <property type="evidence" value="ECO:0007669"/>
    <property type="project" value="UniProtKB-SubCell"/>
</dbReference>
<sequence length="245" mass="25723">MAAGSVASAAAILLAAYFIRGITGFGSGLISVPLLALFLPLKFVVPLILLLDFTASIVIGGFNFKRVKWDEVGVLIPFGIVGVILGTSLLVNLPPEPMLIALAGFVFIFAVRSLLNLHGEKLISRGWAVPASLTGGTVGALFGTGGPPYVIYLSHRIRDKSDLRATFSALFFTEGLTRIGSFLVAGLLMTAPVWVTYFAALPLVLGALYLGGRVHVGIGPAQMARLVGVLLLVSSVSLLYKALSI</sequence>
<feature type="transmembrane region" description="Helical" evidence="8">
    <location>
        <begin position="34"/>
        <end position="60"/>
    </location>
</feature>
<keyword evidence="6 8" id="KW-1133">Transmembrane helix</keyword>
<dbReference type="STRING" id="1123392.GCA_000376425_02006"/>
<evidence type="ECO:0000313" key="9">
    <source>
        <dbReference type="EMBL" id="KVW97392.1"/>
    </source>
</evidence>
<dbReference type="Proteomes" id="UP000064243">
    <property type="component" value="Unassembled WGS sequence"/>
</dbReference>
<feature type="transmembrane region" description="Helical" evidence="8">
    <location>
        <begin position="165"/>
        <end position="188"/>
    </location>
</feature>
<evidence type="ECO:0000256" key="7">
    <source>
        <dbReference type="ARBA" id="ARBA00023136"/>
    </source>
</evidence>
<comment type="similarity">
    <text evidence="2 8">Belongs to the 4-toluene sulfonate uptake permease (TSUP) (TC 2.A.102) family.</text>
</comment>
<reference evidence="9 10" key="1">
    <citation type="journal article" date="2015" name="Appl. Environ. Microbiol.">
        <title>Aerobic and Anaerobic Thiosulfate Oxidation by a Cold-Adapted, Subglacial Chemoautotroph.</title>
        <authorList>
            <person name="Harrold Z.R."/>
            <person name="Skidmore M.L."/>
            <person name="Hamilton T.L."/>
            <person name="Desch L."/>
            <person name="Amada K."/>
            <person name="van Gelder W."/>
            <person name="Glover K."/>
            <person name="Roden E.E."/>
            <person name="Boyd E.S."/>
        </authorList>
    </citation>
    <scope>NUCLEOTIDE SEQUENCE [LARGE SCALE GENOMIC DNA]</scope>
    <source>
        <strain evidence="9 10">RG</strain>
    </source>
</reference>
<dbReference type="InterPro" id="IPR002781">
    <property type="entry name" value="TM_pro_TauE-like"/>
</dbReference>
<dbReference type="EMBL" id="LDUG01000016">
    <property type="protein sequence ID" value="KVW97392.1"/>
    <property type="molecule type" value="Genomic_DNA"/>
</dbReference>
<evidence type="ECO:0000256" key="5">
    <source>
        <dbReference type="ARBA" id="ARBA00022692"/>
    </source>
</evidence>
<feature type="transmembrane region" description="Helical" evidence="8">
    <location>
        <begin position="223"/>
        <end position="243"/>
    </location>
</feature>
<evidence type="ECO:0000256" key="8">
    <source>
        <dbReference type="RuleBase" id="RU363041"/>
    </source>
</evidence>
<keyword evidence="4 8" id="KW-1003">Cell membrane</keyword>